<keyword evidence="3" id="KW-0862">Zinc</keyword>
<evidence type="ECO:0000256" key="4">
    <source>
        <dbReference type="PROSITE-ProRule" id="PRU00175"/>
    </source>
</evidence>
<dbReference type="InterPro" id="IPR013083">
    <property type="entry name" value="Znf_RING/FYVE/PHD"/>
</dbReference>
<dbReference type="EMBL" id="CAICTM010000384">
    <property type="protein sequence ID" value="CAB9509338.1"/>
    <property type="molecule type" value="Genomic_DNA"/>
</dbReference>
<dbReference type="SMART" id="SM00184">
    <property type="entry name" value="RING"/>
    <property type="match status" value="1"/>
</dbReference>
<protein>
    <recommendedName>
        <fullName evidence="7">RING-type domain-containing protein</fullName>
    </recommendedName>
</protein>
<keyword evidence="6" id="KW-0472">Membrane</keyword>
<dbReference type="Gene3D" id="3.30.40.10">
    <property type="entry name" value="Zinc/RING finger domain, C3HC4 (zinc finger)"/>
    <property type="match status" value="1"/>
</dbReference>
<gene>
    <name evidence="8" type="ORF">SEMRO_385_G131770.1</name>
</gene>
<feature type="region of interest" description="Disordered" evidence="5">
    <location>
        <begin position="81"/>
        <end position="120"/>
    </location>
</feature>
<evidence type="ECO:0000256" key="5">
    <source>
        <dbReference type="SAM" id="MobiDB-lite"/>
    </source>
</evidence>
<evidence type="ECO:0000259" key="7">
    <source>
        <dbReference type="PROSITE" id="PS50089"/>
    </source>
</evidence>
<dbReference type="Pfam" id="PF13639">
    <property type="entry name" value="zf-RING_2"/>
    <property type="match status" value="1"/>
</dbReference>
<dbReference type="GO" id="GO:0008270">
    <property type="term" value="F:zinc ion binding"/>
    <property type="evidence" value="ECO:0007669"/>
    <property type="project" value="UniProtKB-KW"/>
</dbReference>
<evidence type="ECO:0000313" key="8">
    <source>
        <dbReference type="EMBL" id="CAB9509338.1"/>
    </source>
</evidence>
<dbReference type="InterPro" id="IPR053238">
    <property type="entry name" value="RING-H2_zinc_finger"/>
</dbReference>
<evidence type="ECO:0000256" key="2">
    <source>
        <dbReference type="ARBA" id="ARBA00022771"/>
    </source>
</evidence>
<evidence type="ECO:0000313" key="9">
    <source>
        <dbReference type="Proteomes" id="UP001153069"/>
    </source>
</evidence>
<feature type="domain" description="RING-type" evidence="7">
    <location>
        <begin position="167"/>
        <end position="211"/>
    </location>
</feature>
<dbReference type="PANTHER" id="PTHR14155:SF627">
    <property type="entry name" value="OS06G0192800 PROTEIN"/>
    <property type="match status" value="1"/>
</dbReference>
<comment type="caution">
    <text evidence="8">The sequence shown here is derived from an EMBL/GenBank/DDBJ whole genome shotgun (WGS) entry which is preliminary data.</text>
</comment>
<evidence type="ECO:0000256" key="6">
    <source>
        <dbReference type="SAM" id="Phobius"/>
    </source>
</evidence>
<sequence length="225" mass="25398">MSGEIPILSDDEYLPVDYQHKGHTEDTVYVEIEDRDGDAYYDDEEEMHVVGLVAIIFVCGLFLTGVLFFVLVRHDRRNREQKRAQLEAVRGGSTRMSSARSMQAGSQRLSSSAASQIKSGQDRVDQIEQGLVVQTWMAEVHPEEAKTDEDDPASADQHNYYSSRDSCPICKRGFDTGDMVCSSRSDKCRHSFHKTCMFNWLQYQTACPVCNEEYLVPPTTGEHAA</sequence>
<feature type="compositionally biased region" description="Polar residues" evidence="5">
    <location>
        <begin position="94"/>
        <end position="119"/>
    </location>
</feature>
<dbReference type="Proteomes" id="UP001153069">
    <property type="component" value="Unassembled WGS sequence"/>
</dbReference>
<keyword evidence="6" id="KW-1133">Transmembrane helix</keyword>
<dbReference type="AlphaFoldDB" id="A0A9N8HG78"/>
<feature type="transmembrane region" description="Helical" evidence="6">
    <location>
        <begin position="49"/>
        <end position="72"/>
    </location>
</feature>
<organism evidence="8 9">
    <name type="scientific">Seminavis robusta</name>
    <dbReference type="NCBI Taxonomy" id="568900"/>
    <lineage>
        <taxon>Eukaryota</taxon>
        <taxon>Sar</taxon>
        <taxon>Stramenopiles</taxon>
        <taxon>Ochrophyta</taxon>
        <taxon>Bacillariophyta</taxon>
        <taxon>Bacillariophyceae</taxon>
        <taxon>Bacillariophycidae</taxon>
        <taxon>Naviculales</taxon>
        <taxon>Naviculaceae</taxon>
        <taxon>Seminavis</taxon>
    </lineage>
</organism>
<keyword evidence="9" id="KW-1185">Reference proteome</keyword>
<reference evidence="8" key="1">
    <citation type="submission" date="2020-06" db="EMBL/GenBank/DDBJ databases">
        <authorList>
            <consortium name="Plant Systems Biology data submission"/>
        </authorList>
    </citation>
    <scope>NUCLEOTIDE SEQUENCE</scope>
    <source>
        <strain evidence="8">D6</strain>
    </source>
</reference>
<dbReference type="OrthoDB" id="48997at2759"/>
<keyword evidence="1" id="KW-0479">Metal-binding</keyword>
<evidence type="ECO:0000256" key="1">
    <source>
        <dbReference type="ARBA" id="ARBA00022723"/>
    </source>
</evidence>
<dbReference type="SUPFAM" id="SSF57850">
    <property type="entry name" value="RING/U-box"/>
    <property type="match status" value="1"/>
</dbReference>
<dbReference type="PANTHER" id="PTHR14155">
    <property type="entry name" value="RING FINGER DOMAIN-CONTAINING"/>
    <property type="match status" value="1"/>
</dbReference>
<accession>A0A9N8HG78</accession>
<keyword evidence="6" id="KW-0812">Transmembrane</keyword>
<dbReference type="PROSITE" id="PS50089">
    <property type="entry name" value="ZF_RING_2"/>
    <property type="match status" value="1"/>
</dbReference>
<name>A0A9N8HG78_9STRA</name>
<evidence type="ECO:0000256" key="3">
    <source>
        <dbReference type="ARBA" id="ARBA00022833"/>
    </source>
</evidence>
<keyword evidence="2 4" id="KW-0863">Zinc-finger</keyword>
<proteinExistence type="predicted"/>
<dbReference type="InterPro" id="IPR001841">
    <property type="entry name" value="Znf_RING"/>
</dbReference>